<name>M3AYD6_SPHMS</name>
<protein>
    <submittedName>
        <fullName evidence="1">Uncharacterized protein</fullName>
    </submittedName>
</protein>
<evidence type="ECO:0000313" key="2">
    <source>
        <dbReference type="Proteomes" id="UP000016931"/>
    </source>
</evidence>
<dbReference type="GeneID" id="27899142"/>
<accession>M3AYD6</accession>
<evidence type="ECO:0000313" key="1">
    <source>
        <dbReference type="EMBL" id="EMF12532.1"/>
    </source>
</evidence>
<dbReference type="RefSeq" id="XP_016760653.1">
    <property type="nucleotide sequence ID" value="XM_016902005.1"/>
</dbReference>
<dbReference type="HOGENOM" id="CLU_2211624_0_0_1"/>
<dbReference type="AlphaFoldDB" id="M3AYD6"/>
<reference evidence="1 2" key="1">
    <citation type="journal article" date="2012" name="PLoS Pathog.">
        <title>Diverse lifestyles and strategies of plant pathogenesis encoded in the genomes of eighteen Dothideomycetes fungi.</title>
        <authorList>
            <person name="Ohm R.A."/>
            <person name="Feau N."/>
            <person name="Henrissat B."/>
            <person name="Schoch C.L."/>
            <person name="Horwitz B.A."/>
            <person name="Barry K.W."/>
            <person name="Condon B.J."/>
            <person name="Copeland A.C."/>
            <person name="Dhillon B."/>
            <person name="Glaser F."/>
            <person name="Hesse C.N."/>
            <person name="Kosti I."/>
            <person name="LaButti K."/>
            <person name="Lindquist E.A."/>
            <person name="Lucas S."/>
            <person name="Salamov A.A."/>
            <person name="Bradshaw R.E."/>
            <person name="Ciuffetti L."/>
            <person name="Hamelin R.C."/>
            <person name="Kema G.H.J."/>
            <person name="Lawrence C."/>
            <person name="Scott J.A."/>
            <person name="Spatafora J.W."/>
            <person name="Turgeon B.G."/>
            <person name="de Wit P.J.G.M."/>
            <person name="Zhong S."/>
            <person name="Goodwin S.B."/>
            <person name="Grigoriev I.V."/>
        </authorList>
    </citation>
    <scope>NUCLEOTIDE SEQUENCE [LARGE SCALE GENOMIC DNA]</scope>
    <source>
        <strain evidence="1 2">SO2202</strain>
    </source>
</reference>
<keyword evidence="2" id="KW-1185">Reference proteome</keyword>
<dbReference type="Proteomes" id="UP000016931">
    <property type="component" value="Unassembled WGS sequence"/>
</dbReference>
<dbReference type="EMBL" id="KB456264">
    <property type="protein sequence ID" value="EMF12532.1"/>
    <property type="molecule type" value="Genomic_DNA"/>
</dbReference>
<sequence>MKIKKGNPIEIIHPSCPGEQSNVVEIANVCVRGAHPPNRACEGFSEDAAMCSLKLPVSKTELAVKSSRSAQLRYVVQVHSPVSTREWTCCQACESMICEVVQSMQGE</sequence>
<gene>
    <name evidence="1" type="ORF">SEPMUDRAFT_125701</name>
</gene>
<organism evidence="1 2">
    <name type="scientific">Sphaerulina musiva (strain SO2202)</name>
    <name type="common">Poplar stem canker fungus</name>
    <name type="synonym">Septoria musiva</name>
    <dbReference type="NCBI Taxonomy" id="692275"/>
    <lineage>
        <taxon>Eukaryota</taxon>
        <taxon>Fungi</taxon>
        <taxon>Dikarya</taxon>
        <taxon>Ascomycota</taxon>
        <taxon>Pezizomycotina</taxon>
        <taxon>Dothideomycetes</taxon>
        <taxon>Dothideomycetidae</taxon>
        <taxon>Mycosphaerellales</taxon>
        <taxon>Mycosphaerellaceae</taxon>
        <taxon>Sphaerulina</taxon>
    </lineage>
</organism>
<proteinExistence type="predicted"/>